<dbReference type="GO" id="GO:0032259">
    <property type="term" value="P:methylation"/>
    <property type="evidence" value="ECO:0007669"/>
    <property type="project" value="UniProtKB-KW"/>
</dbReference>
<organism evidence="8">
    <name type="scientific">Geobacter metallireducens</name>
    <dbReference type="NCBI Taxonomy" id="28232"/>
    <lineage>
        <taxon>Bacteria</taxon>
        <taxon>Pseudomonadati</taxon>
        <taxon>Thermodesulfobacteriota</taxon>
        <taxon>Desulfuromonadia</taxon>
        <taxon>Geobacterales</taxon>
        <taxon>Geobacteraceae</taxon>
        <taxon>Geobacter</taxon>
    </lineage>
</organism>
<dbReference type="SUPFAM" id="SSF53790">
    <property type="entry name" value="Tetrapyrrole methylase"/>
    <property type="match status" value="1"/>
</dbReference>
<dbReference type="CDD" id="cd11641">
    <property type="entry name" value="Precorrin-4_C11-MT"/>
    <property type="match status" value="1"/>
</dbReference>
<dbReference type="InterPro" id="IPR003043">
    <property type="entry name" value="Uropor_MeTrfase_CS"/>
</dbReference>
<keyword evidence="4 8" id="KW-0489">Methyltransferase</keyword>
<keyword evidence="5 8" id="KW-0808">Transferase</keyword>
<evidence type="ECO:0000256" key="5">
    <source>
        <dbReference type="ARBA" id="ARBA00022679"/>
    </source>
</evidence>
<evidence type="ECO:0000313" key="8">
    <source>
        <dbReference type="EMBL" id="HEN42232.1"/>
    </source>
</evidence>
<comment type="similarity">
    <text evidence="2">Belongs to the precorrin methyltransferase family.</text>
</comment>
<dbReference type="Gene3D" id="3.40.1010.10">
    <property type="entry name" value="Cobalt-precorrin-4 Transmethylase, Domain 1"/>
    <property type="match status" value="1"/>
</dbReference>
<dbReference type="InterPro" id="IPR050161">
    <property type="entry name" value="Siro_Cobalamin_biosynth"/>
</dbReference>
<name>A0A831UD03_GEOME</name>
<comment type="pathway">
    <text evidence="1">Cofactor biosynthesis; adenosylcobalamin biosynthesis.</text>
</comment>
<dbReference type="PROSITE" id="PS00839">
    <property type="entry name" value="SUMT_1"/>
    <property type="match status" value="1"/>
</dbReference>
<dbReference type="UniPathway" id="UPA00148"/>
<dbReference type="AlphaFoldDB" id="A0A831UD03"/>
<dbReference type="InterPro" id="IPR014777">
    <property type="entry name" value="4pyrrole_Mease_sub1"/>
</dbReference>
<proteinExistence type="inferred from homology"/>
<dbReference type="InterPro" id="IPR006362">
    <property type="entry name" value="Cbl_synth_CobM/CibF"/>
</dbReference>
<evidence type="ECO:0000259" key="7">
    <source>
        <dbReference type="Pfam" id="PF00590"/>
    </source>
</evidence>
<sequence length="264" mass="27906">MSSVVEQNIVHFIGAGPGDAELITVKGARLLREADLVVYAGSLVDRELVRTHAPDAEVYDSAAMTLEETTAVLAQAVADGKRAVRLHTGDPSVYGAIQEQMAELDALGIPYDVVPGVTSAFAAAATLRQELTLPEVSQTVIITRLGGRTPVPERERLSGIARLGATLVIYLSVSMIEQVVAELLEGAYTSATPVAVVARASWPDEQVVEGTLADIAGKVCGAGIGKQAVILVGDVLKARREGLKSKSRLYDSSFSHEFRKGIVT</sequence>
<dbReference type="NCBIfam" id="TIGR01465">
    <property type="entry name" value="cobM_cbiF"/>
    <property type="match status" value="1"/>
</dbReference>
<evidence type="ECO:0000256" key="3">
    <source>
        <dbReference type="ARBA" id="ARBA00022573"/>
    </source>
</evidence>
<evidence type="ECO:0000256" key="6">
    <source>
        <dbReference type="ARBA" id="ARBA00022691"/>
    </source>
</evidence>
<gene>
    <name evidence="8" type="primary">cobM</name>
    <name evidence="8" type="ORF">ENQ87_07625</name>
</gene>
<dbReference type="PANTHER" id="PTHR45790">
    <property type="entry name" value="SIROHEME SYNTHASE-RELATED"/>
    <property type="match status" value="1"/>
</dbReference>
<evidence type="ECO:0000256" key="2">
    <source>
        <dbReference type="ARBA" id="ARBA00005879"/>
    </source>
</evidence>
<dbReference type="Gene3D" id="3.30.950.10">
    <property type="entry name" value="Methyltransferase, Cobalt-precorrin-4 Transmethylase, Domain 2"/>
    <property type="match status" value="1"/>
</dbReference>
<dbReference type="EMBL" id="DSOV01000035">
    <property type="protein sequence ID" value="HEN42232.1"/>
    <property type="molecule type" value="Genomic_DNA"/>
</dbReference>
<dbReference type="InterPro" id="IPR000878">
    <property type="entry name" value="4pyrrol_Mease"/>
</dbReference>
<dbReference type="PANTHER" id="PTHR45790:SF4">
    <property type="entry name" value="COBALT-PRECORRIN-4 C(11)-METHYLTRANSFERASE"/>
    <property type="match status" value="1"/>
</dbReference>
<dbReference type="InterPro" id="IPR035996">
    <property type="entry name" value="4pyrrol_Methylase_sf"/>
</dbReference>
<keyword evidence="6" id="KW-0949">S-adenosyl-L-methionine</keyword>
<reference evidence="8" key="1">
    <citation type="journal article" date="2020" name="mSystems">
        <title>Genome- and Community-Level Interaction Insights into Carbon Utilization and Element Cycling Functions of Hydrothermarchaeota in Hydrothermal Sediment.</title>
        <authorList>
            <person name="Zhou Z."/>
            <person name="Liu Y."/>
            <person name="Xu W."/>
            <person name="Pan J."/>
            <person name="Luo Z.H."/>
            <person name="Li M."/>
        </authorList>
    </citation>
    <scope>NUCLEOTIDE SEQUENCE [LARGE SCALE GENOMIC DNA]</scope>
    <source>
        <strain evidence="8">SpSt-349</strain>
    </source>
</reference>
<accession>A0A831UD03</accession>
<feature type="domain" description="Tetrapyrrole methylase" evidence="7">
    <location>
        <begin position="10"/>
        <end position="215"/>
    </location>
</feature>
<dbReference type="GO" id="GO:0046026">
    <property type="term" value="F:precorrin-4 C11-methyltransferase activity"/>
    <property type="evidence" value="ECO:0007669"/>
    <property type="project" value="UniProtKB-EC"/>
</dbReference>
<dbReference type="InterPro" id="IPR014776">
    <property type="entry name" value="4pyrrole_Mease_sub2"/>
</dbReference>
<keyword evidence="3" id="KW-0169">Cobalamin biosynthesis</keyword>
<dbReference type="GO" id="GO:0009236">
    <property type="term" value="P:cobalamin biosynthetic process"/>
    <property type="evidence" value="ECO:0007669"/>
    <property type="project" value="UniProtKB-UniPathway"/>
</dbReference>
<comment type="caution">
    <text evidence="8">The sequence shown here is derived from an EMBL/GenBank/DDBJ whole genome shotgun (WGS) entry which is preliminary data.</text>
</comment>
<evidence type="ECO:0000256" key="1">
    <source>
        <dbReference type="ARBA" id="ARBA00004953"/>
    </source>
</evidence>
<protein>
    <submittedName>
        <fullName evidence="8">Precorrin-4 C(11)-methyltransferase</fullName>
        <ecNumber evidence="8">2.1.1.133</ecNumber>
    </submittedName>
</protein>
<evidence type="ECO:0000256" key="4">
    <source>
        <dbReference type="ARBA" id="ARBA00022603"/>
    </source>
</evidence>
<dbReference type="EC" id="2.1.1.133" evidence="8"/>
<dbReference type="Pfam" id="PF00590">
    <property type="entry name" value="TP_methylase"/>
    <property type="match status" value="1"/>
</dbReference>